<protein>
    <submittedName>
        <fullName evidence="3">Denn domain-containing protein</fullName>
    </submittedName>
</protein>
<dbReference type="GO" id="GO:0005829">
    <property type="term" value="C:cytosol"/>
    <property type="evidence" value="ECO:0007669"/>
    <property type="project" value="TreeGrafter"/>
</dbReference>
<feature type="non-terminal residue" evidence="3">
    <location>
        <position position="1"/>
    </location>
</feature>
<dbReference type="InterPro" id="IPR001194">
    <property type="entry name" value="cDENN_dom"/>
</dbReference>
<organism evidence="3 4">
    <name type="scientific">Lynx pardinus</name>
    <name type="common">Iberian lynx</name>
    <name type="synonym">Felis pardina</name>
    <dbReference type="NCBI Taxonomy" id="191816"/>
    <lineage>
        <taxon>Eukaryota</taxon>
        <taxon>Metazoa</taxon>
        <taxon>Chordata</taxon>
        <taxon>Craniata</taxon>
        <taxon>Vertebrata</taxon>
        <taxon>Euteleostomi</taxon>
        <taxon>Mammalia</taxon>
        <taxon>Eutheria</taxon>
        <taxon>Laurasiatheria</taxon>
        <taxon>Carnivora</taxon>
        <taxon>Feliformia</taxon>
        <taxon>Felidae</taxon>
        <taxon>Felinae</taxon>
        <taxon>Lynx</taxon>
    </lineage>
</organism>
<dbReference type="AlphaFoldDB" id="A0A485MJW0"/>
<reference evidence="3 4" key="1">
    <citation type="submission" date="2019-01" db="EMBL/GenBank/DDBJ databases">
        <authorList>
            <person name="Alioto T."/>
            <person name="Alioto T."/>
        </authorList>
    </citation>
    <scope>NUCLEOTIDE SEQUENCE [LARGE SCALE GENOMIC DNA]</scope>
</reference>
<evidence type="ECO:0000259" key="2">
    <source>
        <dbReference type="PROSITE" id="PS50211"/>
    </source>
</evidence>
<sequence length="72" mass="8525">FISLTRPLDSHLEHVDFRSLLRCLRFEQILQIFASAVLERRIIFLAEDLRSDFALSLLEKQLLQFPCFCLQT</sequence>
<dbReference type="InterPro" id="IPR043153">
    <property type="entry name" value="DENN_C"/>
</dbReference>
<dbReference type="PANTHER" id="PTHR15288:SF2">
    <property type="entry name" value="DENN DOMAIN-CONTAINING PROTEIN 2D"/>
    <property type="match status" value="1"/>
</dbReference>
<keyword evidence="4" id="KW-1185">Reference proteome</keyword>
<dbReference type="Pfam" id="PF02141">
    <property type="entry name" value="DENN"/>
    <property type="match status" value="1"/>
</dbReference>
<dbReference type="GO" id="GO:0005654">
    <property type="term" value="C:nucleoplasm"/>
    <property type="evidence" value="ECO:0007669"/>
    <property type="project" value="TreeGrafter"/>
</dbReference>
<dbReference type="InterPro" id="IPR051942">
    <property type="entry name" value="DENN_domain_containing_2"/>
</dbReference>
<proteinExistence type="predicted"/>
<evidence type="ECO:0000313" key="4">
    <source>
        <dbReference type="Proteomes" id="UP000386466"/>
    </source>
</evidence>
<evidence type="ECO:0000313" key="3">
    <source>
        <dbReference type="EMBL" id="VFV19936.1"/>
    </source>
</evidence>
<dbReference type="PROSITE" id="PS50211">
    <property type="entry name" value="DENN"/>
    <property type="match status" value="1"/>
</dbReference>
<keyword evidence="1" id="KW-0344">Guanine-nucleotide releasing factor</keyword>
<dbReference type="InterPro" id="IPR037516">
    <property type="entry name" value="Tripartite_DENN"/>
</dbReference>
<name>A0A485MJW0_LYNPA</name>
<feature type="domain" description="UDENN" evidence="2">
    <location>
        <begin position="1"/>
        <end position="72"/>
    </location>
</feature>
<evidence type="ECO:0000256" key="1">
    <source>
        <dbReference type="ARBA" id="ARBA00022658"/>
    </source>
</evidence>
<dbReference type="PANTHER" id="PTHR15288">
    <property type="entry name" value="DENN DOMAIN-CONTAINING PROTEIN 2"/>
    <property type="match status" value="1"/>
</dbReference>
<dbReference type="GO" id="GO:0005085">
    <property type="term" value="F:guanyl-nucleotide exchange factor activity"/>
    <property type="evidence" value="ECO:0007669"/>
    <property type="project" value="UniProtKB-KW"/>
</dbReference>
<dbReference type="Gene3D" id="3.40.50.11500">
    <property type="match status" value="1"/>
</dbReference>
<dbReference type="EMBL" id="CAAGRJ010002061">
    <property type="protein sequence ID" value="VFV19936.1"/>
    <property type="molecule type" value="Genomic_DNA"/>
</dbReference>
<dbReference type="Proteomes" id="UP000386466">
    <property type="component" value="Unassembled WGS sequence"/>
</dbReference>
<accession>A0A485MJW0</accession>
<gene>
    <name evidence="3" type="ORF">LYPA_23C012865</name>
</gene>